<dbReference type="PANTHER" id="PTHR15020:SF11">
    <property type="entry name" value="OS06G0360300 PROTEIN"/>
    <property type="match status" value="1"/>
</dbReference>
<evidence type="ECO:0000259" key="1">
    <source>
        <dbReference type="Pfam" id="PF13460"/>
    </source>
</evidence>
<accession>A0AAE0BYE0</accession>
<evidence type="ECO:0000313" key="3">
    <source>
        <dbReference type="Proteomes" id="UP001190700"/>
    </source>
</evidence>
<gene>
    <name evidence="2" type="ORF">CYMTET_45347</name>
</gene>
<comment type="caution">
    <text evidence="2">The sequence shown here is derived from an EMBL/GenBank/DDBJ whole genome shotgun (WGS) entry which is preliminary data.</text>
</comment>
<feature type="domain" description="NAD(P)-binding" evidence="1">
    <location>
        <begin position="54"/>
        <end position="226"/>
    </location>
</feature>
<sequence>MPTLRLAPGSLSGPLVLARSPPRQSWQILPLKLAGFGKQRRGPTPNAAAVVVFGANGRVGRRCVVGLARRKQQVVAVSRSGNFDSSGLSLSGEELACIVAKKGDVCDLSSLAETLVGASGAIFVASASKGASPFDVDRDGAINVARACISSRVPRFVLVTSGGVSKPSSPIYKYNNLYGGLMQAKFEGEDGTRRLYAAQEESVQSDLGYTIIRPGGITDEPQLGVDYLELSQGESDVLVMLRPRLIAGTAHGSMCKFEGDFFR</sequence>
<dbReference type="InterPro" id="IPR016040">
    <property type="entry name" value="NAD(P)-bd_dom"/>
</dbReference>
<dbReference type="InterPro" id="IPR036291">
    <property type="entry name" value="NAD(P)-bd_dom_sf"/>
</dbReference>
<evidence type="ECO:0000313" key="2">
    <source>
        <dbReference type="EMBL" id="KAK3245066.1"/>
    </source>
</evidence>
<dbReference type="AlphaFoldDB" id="A0AAE0BYE0"/>
<feature type="non-terminal residue" evidence="2">
    <location>
        <position position="263"/>
    </location>
</feature>
<name>A0AAE0BYE0_9CHLO</name>
<dbReference type="Gene3D" id="3.40.50.720">
    <property type="entry name" value="NAD(P)-binding Rossmann-like Domain"/>
    <property type="match status" value="1"/>
</dbReference>
<dbReference type="Pfam" id="PF13460">
    <property type="entry name" value="NAD_binding_10"/>
    <property type="match status" value="1"/>
</dbReference>
<proteinExistence type="predicted"/>
<dbReference type="EMBL" id="LGRX02031051">
    <property type="protein sequence ID" value="KAK3245066.1"/>
    <property type="molecule type" value="Genomic_DNA"/>
</dbReference>
<organism evidence="2 3">
    <name type="scientific">Cymbomonas tetramitiformis</name>
    <dbReference type="NCBI Taxonomy" id="36881"/>
    <lineage>
        <taxon>Eukaryota</taxon>
        <taxon>Viridiplantae</taxon>
        <taxon>Chlorophyta</taxon>
        <taxon>Pyramimonadophyceae</taxon>
        <taxon>Pyramimonadales</taxon>
        <taxon>Pyramimonadaceae</taxon>
        <taxon>Cymbomonas</taxon>
    </lineage>
</organism>
<dbReference type="PANTHER" id="PTHR15020">
    <property type="entry name" value="FLAVIN REDUCTASE-RELATED"/>
    <property type="match status" value="1"/>
</dbReference>
<reference evidence="2 3" key="1">
    <citation type="journal article" date="2015" name="Genome Biol. Evol.">
        <title>Comparative Genomics of a Bacterivorous Green Alga Reveals Evolutionary Causalities and Consequences of Phago-Mixotrophic Mode of Nutrition.</title>
        <authorList>
            <person name="Burns J.A."/>
            <person name="Paasch A."/>
            <person name="Narechania A."/>
            <person name="Kim E."/>
        </authorList>
    </citation>
    <scope>NUCLEOTIDE SEQUENCE [LARGE SCALE GENOMIC DNA]</scope>
    <source>
        <strain evidence="2 3">PLY_AMNH</strain>
    </source>
</reference>
<dbReference type="Proteomes" id="UP001190700">
    <property type="component" value="Unassembled WGS sequence"/>
</dbReference>
<keyword evidence="3" id="KW-1185">Reference proteome</keyword>
<protein>
    <recommendedName>
        <fullName evidence="1">NAD(P)-binding domain-containing protein</fullName>
    </recommendedName>
</protein>
<dbReference type="SUPFAM" id="SSF51735">
    <property type="entry name" value="NAD(P)-binding Rossmann-fold domains"/>
    <property type="match status" value="1"/>
</dbReference>